<reference evidence="4 5" key="1">
    <citation type="submission" date="2019-08" db="EMBL/GenBank/DDBJ databases">
        <title>Actinomadura sp. nov. CYP1-5 isolated from mountain soil.</title>
        <authorList>
            <person name="Songsumanus A."/>
            <person name="Kuncharoen N."/>
            <person name="Kudo T."/>
            <person name="Yuki M."/>
            <person name="Igarashi Y."/>
            <person name="Tanasupawat S."/>
        </authorList>
    </citation>
    <scope>NUCLEOTIDE SEQUENCE [LARGE SCALE GENOMIC DNA]</scope>
    <source>
        <strain evidence="4 5">CYP1-5</strain>
    </source>
</reference>
<dbReference type="Proteomes" id="UP000323505">
    <property type="component" value="Unassembled WGS sequence"/>
</dbReference>
<dbReference type="AlphaFoldDB" id="A0A5D3FM01"/>
<gene>
    <name evidence="4" type="ORF">FXF68_14500</name>
</gene>
<sequence>MNAPDQGSNTYLEKVVAQQAELEGDLRARRSSSAPAPFAPGAVPPPPGPLAKRDRALGGGASAGERSAPGPVDVRISGFWRWKNVLVPPNAFVVHTRRGRSEPLHIGLGVSFRFNPSTDSFLVVPGATQTILINAYCICRELQGVLVQGYVQWIIQDFGTAYRKLDFGDADDPMRLVNLQLREQAEAAIKDKVATMGVRDVLSDKQPIIEELTARLRGVAEGQEGDEGLGLRIVTVQIKEAVVSSSRLWENLQKPYRAEQGQIARLAELEAEEAVAQREMAAARIKETQRLEHERELAELRARNESRLFDTEAAEKLRRTKREHDDTREVAELQTETTRHALLMERERHAEEAETGRLRIERDHELARLRAEGEAAVAELRARSRHEQELLDLEREGARAALENERTPAALQARLITELPHIMARLPKPDELRTITVNGVDQTSVAGLVTQLAAVVGALRAAAGDATGDPGRPRAGT</sequence>
<feature type="compositionally biased region" description="Low complexity" evidence="2">
    <location>
        <begin position="31"/>
        <end position="41"/>
    </location>
</feature>
<dbReference type="EMBL" id="VSRQ01000003">
    <property type="protein sequence ID" value="TYK49038.1"/>
    <property type="molecule type" value="Genomic_DNA"/>
</dbReference>
<dbReference type="Pfam" id="PF01145">
    <property type="entry name" value="Band_7"/>
    <property type="match status" value="1"/>
</dbReference>
<keyword evidence="5" id="KW-1185">Reference proteome</keyword>
<dbReference type="RefSeq" id="WP_148759527.1">
    <property type="nucleotide sequence ID" value="NZ_VSRQ01000003.1"/>
</dbReference>
<dbReference type="Gene3D" id="3.30.479.30">
    <property type="entry name" value="Band 7 domain"/>
    <property type="match status" value="1"/>
</dbReference>
<accession>A0A5D3FM01</accession>
<feature type="coiled-coil region" evidence="1">
    <location>
        <begin position="376"/>
        <end position="403"/>
    </location>
</feature>
<dbReference type="InterPro" id="IPR001107">
    <property type="entry name" value="Band_7"/>
</dbReference>
<evidence type="ECO:0000313" key="4">
    <source>
        <dbReference type="EMBL" id="TYK49038.1"/>
    </source>
</evidence>
<feature type="domain" description="Band 7" evidence="3">
    <location>
        <begin position="87"/>
        <end position="272"/>
    </location>
</feature>
<evidence type="ECO:0000259" key="3">
    <source>
        <dbReference type="Pfam" id="PF01145"/>
    </source>
</evidence>
<dbReference type="SUPFAM" id="SSF117892">
    <property type="entry name" value="Band 7/SPFH domain"/>
    <property type="match status" value="1"/>
</dbReference>
<feature type="region of interest" description="Disordered" evidence="2">
    <location>
        <begin position="22"/>
        <end position="69"/>
    </location>
</feature>
<evidence type="ECO:0000256" key="1">
    <source>
        <dbReference type="SAM" id="Coils"/>
    </source>
</evidence>
<evidence type="ECO:0000256" key="2">
    <source>
        <dbReference type="SAM" id="MobiDB-lite"/>
    </source>
</evidence>
<organism evidence="4 5">
    <name type="scientific">Actinomadura decatromicini</name>
    <dbReference type="NCBI Taxonomy" id="2604572"/>
    <lineage>
        <taxon>Bacteria</taxon>
        <taxon>Bacillati</taxon>
        <taxon>Actinomycetota</taxon>
        <taxon>Actinomycetes</taxon>
        <taxon>Streptosporangiales</taxon>
        <taxon>Thermomonosporaceae</taxon>
        <taxon>Actinomadura</taxon>
    </lineage>
</organism>
<comment type="caution">
    <text evidence="4">The sequence shown here is derived from an EMBL/GenBank/DDBJ whole genome shotgun (WGS) entry which is preliminary data.</text>
</comment>
<feature type="coiled-coil region" evidence="1">
    <location>
        <begin position="266"/>
        <end position="334"/>
    </location>
</feature>
<evidence type="ECO:0000313" key="5">
    <source>
        <dbReference type="Proteomes" id="UP000323505"/>
    </source>
</evidence>
<dbReference type="InterPro" id="IPR036013">
    <property type="entry name" value="Band_7/SPFH_dom_sf"/>
</dbReference>
<proteinExistence type="predicted"/>
<keyword evidence="1" id="KW-0175">Coiled coil</keyword>
<name>A0A5D3FM01_9ACTN</name>
<protein>
    <recommendedName>
        <fullName evidence="3">Band 7 domain-containing protein</fullName>
    </recommendedName>
</protein>